<protein>
    <submittedName>
        <fullName evidence="1">Uncharacterized protein</fullName>
    </submittedName>
</protein>
<organism evidence="1 2">
    <name type="scientific">Gossypium arboreum</name>
    <name type="common">Tree cotton</name>
    <name type="synonym">Gossypium nanking</name>
    <dbReference type="NCBI Taxonomy" id="29729"/>
    <lineage>
        <taxon>Eukaryota</taxon>
        <taxon>Viridiplantae</taxon>
        <taxon>Streptophyta</taxon>
        <taxon>Embryophyta</taxon>
        <taxon>Tracheophyta</taxon>
        <taxon>Spermatophyta</taxon>
        <taxon>Magnoliopsida</taxon>
        <taxon>eudicotyledons</taxon>
        <taxon>Gunneridae</taxon>
        <taxon>Pentapetalae</taxon>
        <taxon>rosids</taxon>
        <taxon>malvids</taxon>
        <taxon>Malvales</taxon>
        <taxon>Malvaceae</taxon>
        <taxon>Malvoideae</taxon>
        <taxon>Gossypium</taxon>
    </lineage>
</organism>
<reference evidence="2" key="1">
    <citation type="submission" date="2014-09" db="EMBL/GenBank/DDBJ databases">
        <authorList>
            <person name="Mudge J."/>
            <person name="Ramaraj T."/>
            <person name="Lindquist I.E."/>
            <person name="Bharti A.K."/>
            <person name="Sundararajan A."/>
            <person name="Cameron C.T."/>
            <person name="Woodward J.E."/>
            <person name="May G.D."/>
            <person name="Brubaker C."/>
            <person name="Broadhvest J."/>
            <person name="Wilkins T.A."/>
        </authorList>
    </citation>
    <scope>NUCLEOTIDE SEQUENCE</scope>
    <source>
        <strain evidence="2">cv. AKA8401</strain>
    </source>
</reference>
<comment type="caution">
    <text evidence="1">The sequence shown here is derived from an EMBL/GenBank/DDBJ whole genome shotgun (WGS) entry which is preliminary data.</text>
</comment>
<proteinExistence type="predicted"/>
<accession>A0A0B0MRG8</accession>
<evidence type="ECO:0000313" key="1">
    <source>
        <dbReference type="EMBL" id="KHG02967.1"/>
    </source>
</evidence>
<dbReference type="AlphaFoldDB" id="A0A0B0MRG8"/>
<sequence>MATRQAPVSGRGILTLIRRVPQGTHGRATQPCVTHG</sequence>
<dbReference type="Proteomes" id="UP000032142">
    <property type="component" value="Unassembled WGS sequence"/>
</dbReference>
<evidence type="ECO:0000313" key="2">
    <source>
        <dbReference type="Proteomes" id="UP000032142"/>
    </source>
</evidence>
<keyword evidence="2" id="KW-1185">Reference proteome</keyword>
<dbReference type="EMBL" id="JRRC01312963">
    <property type="protein sequence ID" value="KHG02967.1"/>
    <property type="molecule type" value="Genomic_DNA"/>
</dbReference>
<name>A0A0B0MRG8_GOSAR</name>
<gene>
    <name evidence="1" type="ORF">F383_26448</name>
</gene>